<keyword evidence="3" id="KW-1185">Reference proteome</keyword>
<dbReference type="AlphaFoldDB" id="A0A939D9M3"/>
<dbReference type="RefSeq" id="WP_206582800.1">
    <property type="nucleotide sequence ID" value="NZ_JAFJZZ010000005.1"/>
</dbReference>
<organism evidence="2 3">
    <name type="scientific">Clostridium aminobutyricum</name>
    <dbReference type="NCBI Taxonomy" id="33953"/>
    <lineage>
        <taxon>Bacteria</taxon>
        <taxon>Bacillati</taxon>
        <taxon>Bacillota</taxon>
        <taxon>Clostridia</taxon>
        <taxon>Eubacteriales</taxon>
        <taxon>Clostridiaceae</taxon>
        <taxon>Clostridium</taxon>
    </lineage>
</organism>
<evidence type="ECO:0000259" key="1">
    <source>
        <dbReference type="SMART" id="SM01117"/>
    </source>
</evidence>
<dbReference type="EMBL" id="JAFJZZ010000005">
    <property type="protein sequence ID" value="MBN7773964.1"/>
    <property type="molecule type" value="Genomic_DNA"/>
</dbReference>
<reference evidence="2" key="1">
    <citation type="submission" date="2021-02" db="EMBL/GenBank/DDBJ databases">
        <title>Abyssanaerobacter marinus gen.nov., sp., nov, anaerobic bacterium isolated from the Onnuri vent field of Indian Ocean and suggestion of Mogibacteriaceae fam. nov., and proposal of reclassification of ambiguous this family's genus member.</title>
        <authorList>
            <person name="Kim Y.J."/>
            <person name="Yang J.-A."/>
        </authorList>
    </citation>
    <scope>NUCLEOTIDE SEQUENCE</scope>
    <source>
        <strain evidence="2">DSM 2634</strain>
    </source>
</reference>
<name>A0A939D9M3_CLOAM</name>
<protein>
    <recommendedName>
        <fullName evidence="1">Cytochrome b5 heme-binding domain-containing protein</fullName>
    </recommendedName>
</protein>
<sequence length="108" mass="11789">MKDVKGLKDLLNNNTWEIRAQQEEPSPDELRSFTIEELSTYDGKNGNPAYVAVNGVVYDVTNAAVWAAATHFGLRAGNDLTKEFNSCHPGISNILSTLPPVGILIESE</sequence>
<accession>A0A939D9M3</accession>
<dbReference type="InterPro" id="IPR001199">
    <property type="entry name" value="Cyt_B5-like_heme/steroid-bd"/>
</dbReference>
<feature type="domain" description="Cytochrome b5 heme-binding" evidence="1">
    <location>
        <begin position="33"/>
        <end position="105"/>
    </location>
</feature>
<comment type="caution">
    <text evidence="2">The sequence shown here is derived from an EMBL/GenBank/DDBJ whole genome shotgun (WGS) entry which is preliminary data.</text>
</comment>
<dbReference type="SUPFAM" id="SSF55856">
    <property type="entry name" value="Cytochrome b5-like heme/steroid binding domain"/>
    <property type="match status" value="1"/>
</dbReference>
<evidence type="ECO:0000313" key="3">
    <source>
        <dbReference type="Proteomes" id="UP000664545"/>
    </source>
</evidence>
<dbReference type="Pfam" id="PF00173">
    <property type="entry name" value="Cyt-b5"/>
    <property type="match status" value="1"/>
</dbReference>
<gene>
    <name evidence="2" type="ORF">JYB65_11375</name>
</gene>
<evidence type="ECO:0000313" key="2">
    <source>
        <dbReference type="EMBL" id="MBN7773964.1"/>
    </source>
</evidence>
<dbReference type="SMART" id="SM01117">
    <property type="entry name" value="Cyt-b5"/>
    <property type="match status" value="1"/>
</dbReference>
<proteinExistence type="predicted"/>
<dbReference type="Gene3D" id="3.10.120.10">
    <property type="entry name" value="Cytochrome b5-like heme/steroid binding domain"/>
    <property type="match status" value="1"/>
</dbReference>
<dbReference type="Proteomes" id="UP000664545">
    <property type="component" value="Unassembled WGS sequence"/>
</dbReference>
<dbReference type="InterPro" id="IPR036400">
    <property type="entry name" value="Cyt_B5-like_heme/steroid_sf"/>
</dbReference>